<gene>
    <name evidence="2" type="ORF">F5878DRAFT_648085</name>
</gene>
<reference evidence="2" key="1">
    <citation type="submission" date="2022-08" db="EMBL/GenBank/DDBJ databases">
        <authorList>
            <consortium name="DOE Joint Genome Institute"/>
            <person name="Min B."/>
            <person name="Riley R."/>
            <person name="Sierra-Patev S."/>
            <person name="Naranjo-Ortiz M."/>
            <person name="Looney B."/>
            <person name="Konkel Z."/>
            <person name="Slot J.C."/>
            <person name="Sakamoto Y."/>
            <person name="Steenwyk J.L."/>
            <person name="Rokas A."/>
            <person name="Carro J."/>
            <person name="Camarero S."/>
            <person name="Ferreira P."/>
            <person name="Molpeceres G."/>
            <person name="Ruiz-Duenas F.J."/>
            <person name="Serrano A."/>
            <person name="Henrissat B."/>
            <person name="Drula E."/>
            <person name="Hughes K.W."/>
            <person name="Mata J.L."/>
            <person name="Ishikawa N.K."/>
            <person name="Vargas-Isla R."/>
            <person name="Ushijima S."/>
            <person name="Smith C.A."/>
            <person name="Ahrendt S."/>
            <person name="Andreopoulos W."/>
            <person name="He G."/>
            <person name="Labutti K."/>
            <person name="Lipzen A."/>
            <person name="Ng V."/>
            <person name="Sandor L."/>
            <person name="Barry K."/>
            <person name="Martinez A.T."/>
            <person name="Xiao Y."/>
            <person name="Gibbons J.G."/>
            <person name="Terashima K."/>
            <person name="Hibbett D.S."/>
            <person name="Grigoriev I.V."/>
        </authorList>
    </citation>
    <scope>NUCLEOTIDE SEQUENCE</scope>
    <source>
        <strain evidence="2">TFB9207</strain>
    </source>
</reference>
<keyword evidence="3" id="KW-1185">Reference proteome</keyword>
<name>A0AA38NUR0_9AGAR</name>
<dbReference type="Proteomes" id="UP001163846">
    <property type="component" value="Unassembled WGS sequence"/>
</dbReference>
<comment type="caution">
    <text evidence="2">The sequence shown here is derived from an EMBL/GenBank/DDBJ whole genome shotgun (WGS) entry which is preliminary data.</text>
</comment>
<feature type="domain" description="Bacteriophage T5 Orf172 DNA-binding" evidence="1">
    <location>
        <begin position="9"/>
        <end position="91"/>
    </location>
</feature>
<protein>
    <recommendedName>
        <fullName evidence="1">Bacteriophage T5 Orf172 DNA-binding domain-containing protein</fullName>
    </recommendedName>
</protein>
<organism evidence="2 3">
    <name type="scientific">Lentinula raphanica</name>
    <dbReference type="NCBI Taxonomy" id="153919"/>
    <lineage>
        <taxon>Eukaryota</taxon>
        <taxon>Fungi</taxon>
        <taxon>Dikarya</taxon>
        <taxon>Basidiomycota</taxon>
        <taxon>Agaricomycotina</taxon>
        <taxon>Agaricomycetes</taxon>
        <taxon>Agaricomycetidae</taxon>
        <taxon>Agaricales</taxon>
        <taxon>Marasmiineae</taxon>
        <taxon>Omphalotaceae</taxon>
        <taxon>Lentinula</taxon>
    </lineage>
</organism>
<evidence type="ECO:0000259" key="1">
    <source>
        <dbReference type="Pfam" id="PF10544"/>
    </source>
</evidence>
<dbReference type="Pfam" id="PF10544">
    <property type="entry name" value="T5orf172"/>
    <property type="match status" value="1"/>
</dbReference>
<evidence type="ECO:0000313" key="2">
    <source>
        <dbReference type="EMBL" id="KAJ3830947.1"/>
    </source>
</evidence>
<accession>A0AA38NUR0</accession>
<evidence type="ECO:0000313" key="3">
    <source>
        <dbReference type="Proteomes" id="UP001163846"/>
    </source>
</evidence>
<sequence>MLYAFVEHGHRWKVGMTNDFDRRRAEWDRQCPSSTRIWLPPVAVKRRRRAESLVHLLLEINCADRPKVYCFQSQTIYQGRKIHVEVFRFTSNRSIVWPTIVHPLLLKAAGAIKHSARKKHTTNMDESIRYVVAMTVACAPVDDTLGFFSTHSTNILVDGLKASSQCVLGNQEFGYLIGTDDPSFDIETLSPRR</sequence>
<dbReference type="InterPro" id="IPR018306">
    <property type="entry name" value="Phage_T5_Orf172_DNA-bd"/>
</dbReference>
<dbReference type="AlphaFoldDB" id="A0AA38NUR0"/>
<proteinExistence type="predicted"/>
<dbReference type="EMBL" id="MU808008">
    <property type="protein sequence ID" value="KAJ3830947.1"/>
    <property type="molecule type" value="Genomic_DNA"/>
</dbReference>